<comment type="pathway">
    <text evidence="1">Amino-acid biosynthesis; L-asparagine biosynthesis; L-asparagine from L-aspartate (L-Gln route): step 1/1.</text>
</comment>
<comment type="catalytic activity">
    <reaction evidence="5">
        <text>L-aspartate + L-glutamine + ATP + H2O = L-asparagine + L-glutamate + AMP + diphosphate + H(+)</text>
        <dbReference type="Rhea" id="RHEA:12228"/>
        <dbReference type="ChEBI" id="CHEBI:15377"/>
        <dbReference type="ChEBI" id="CHEBI:15378"/>
        <dbReference type="ChEBI" id="CHEBI:29985"/>
        <dbReference type="ChEBI" id="CHEBI:29991"/>
        <dbReference type="ChEBI" id="CHEBI:30616"/>
        <dbReference type="ChEBI" id="CHEBI:33019"/>
        <dbReference type="ChEBI" id="CHEBI:58048"/>
        <dbReference type="ChEBI" id="CHEBI:58359"/>
        <dbReference type="ChEBI" id="CHEBI:456215"/>
        <dbReference type="EC" id="6.3.5.4"/>
    </reaction>
</comment>
<evidence type="ECO:0000256" key="1">
    <source>
        <dbReference type="ARBA" id="ARBA00005187"/>
    </source>
</evidence>
<evidence type="ECO:0000313" key="7">
    <source>
        <dbReference type="EMBL" id="MDI3405947.1"/>
    </source>
</evidence>
<protein>
    <recommendedName>
        <fullName evidence="3">asparagine synthase (glutamine-hydrolyzing)</fullName>
        <ecNumber evidence="3">6.3.5.4</ecNumber>
    </recommendedName>
</protein>
<keyword evidence="4" id="KW-0028">Amino-acid biosynthesis</keyword>
<dbReference type="Pfam" id="PF00733">
    <property type="entry name" value="Asn_synthase"/>
    <property type="match status" value="1"/>
</dbReference>
<evidence type="ECO:0000256" key="2">
    <source>
        <dbReference type="ARBA" id="ARBA00005752"/>
    </source>
</evidence>
<evidence type="ECO:0000256" key="5">
    <source>
        <dbReference type="ARBA" id="ARBA00048741"/>
    </source>
</evidence>
<dbReference type="Gene3D" id="3.40.50.620">
    <property type="entry name" value="HUPs"/>
    <property type="match status" value="2"/>
</dbReference>
<dbReference type="NCBIfam" id="NF033561">
    <property type="entry name" value="macrolact_Ik_Al"/>
    <property type="match status" value="1"/>
</dbReference>
<organism evidence="7 8">
    <name type="scientific">Streptomyces cavernicola</name>
    <dbReference type="NCBI Taxonomy" id="3043613"/>
    <lineage>
        <taxon>Bacteria</taxon>
        <taxon>Bacillati</taxon>
        <taxon>Actinomycetota</taxon>
        <taxon>Actinomycetes</taxon>
        <taxon>Kitasatosporales</taxon>
        <taxon>Streptomycetaceae</taxon>
        <taxon>Streptomyces</taxon>
    </lineage>
</organism>
<dbReference type="InterPro" id="IPR014729">
    <property type="entry name" value="Rossmann-like_a/b/a_fold"/>
</dbReference>
<feature type="domain" description="Asparagine synthetase" evidence="6">
    <location>
        <begin position="181"/>
        <end position="572"/>
    </location>
</feature>
<dbReference type="Gene3D" id="3.60.20.10">
    <property type="entry name" value="Glutamine Phosphoribosylpyrophosphate, subunit 1, domain 1"/>
    <property type="match status" value="1"/>
</dbReference>
<name>A0ABT6SCM2_9ACTN</name>
<evidence type="ECO:0000256" key="4">
    <source>
        <dbReference type="ARBA" id="ARBA00022888"/>
    </source>
</evidence>
<evidence type="ECO:0000259" key="6">
    <source>
        <dbReference type="Pfam" id="PF00733"/>
    </source>
</evidence>
<dbReference type="Proteomes" id="UP001223978">
    <property type="component" value="Unassembled WGS sequence"/>
</dbReference>
<accession>A0ABT6SCM2</accession>
<dbReference type="EMBL" id="JASCIQ010000019">
    <property type="protein sequence ID" value="MDI3405947.1"/>
    <property type="molecule type" value="Genomic_DNA"/>
</dbReference>
<keyword evidence="8" id="KW-1185">Reference proteome</keyword>
<dbReference type="PIRSF" id="PIRSF001589">
    <property type="entry name" value="Asn_synthetase_glu-h"/>
    <property type="match status" value="1"/>
</dbReference>
<dbReference type="InterPro" id="IPR029055">
    <property type="entry name" value="Ntn_hydrolases_N"/>
</dbReference>
<evidence type="ECO:0000256" key="3">
    <source>
        <dbReference type="ARBA" id="ARBA00012737"/>
    </source>
</evidence>
<dbReference type="PANTHER" id="PTHR43284:SF1">
    <property type="entry name" value="ASPARAGINE SYNTHETASE"/>
    <property type="match status" value="1"/>
</dbReference>
<dbReference type="SUPFAM" id="SSF56235">
    <property type="entry name" value="N-terminal nucleophile aminohydrolases (Ntn hydrolases)"/>
    <property type="match status" value="1"/>
</dbReference>
<dbReference type="PANTHER" id="PTHR43284">
    <property type="entry name" value="ASPARAGINE SYNTHETASE (GLUTAMINE-HYDROLYZING)"/>
    <property type="match status" value="1"/>
</dbReference>
<keyword evidence="4" id="KW-0061">Asparagine biosynthesis</keyword>
<comment type="similarity">
    <text evidence="2">Belongs to the asparagine synthetase family.</text>
</comment>
<dbReference type="EC" id="6.3.5.4" evidence="3"/>
<proteinExistence type="inferred from homology"/>
<dbReference type="InterPro" id="IPR001962">
    <property type="entry name" value="Asn_synthase"/>
</dbReference>
<dbReference type="InterPro" id="IPR051786">
    <property type="entry name" value="ASN_synthetase/amidase"/>
</dbReference>
<dbReference type="RefSeq" id="WP_282543881.1">
    <property type="nucleotide sequence ID" value="NZ_JASCIQ010000019.1"/>
</dbReference>
<evidence type="ECO:0000313" key="8">
    <source>
        <dbReference type="Proteomes" id="UP001223978"/>
    </source>
</evidence>
<sequence>MYHLSSPEPPSRWPEAAGSLVDGRSRVVFDGATRLFVLGNCYADDRQLWDGLEHVRSGRWARLTEWPGSYWVVADTGDTMAVITDVAGTRPVYFAETPTGTQWSTSARALASRFDAALDYEALTARLVCPTVPEVVGDGTSFEGVRRLPGGHVLLVQRDGRHRIQKYEEPRTVPFEAAAAELREALLTGIASRTQAAGKITADFSGGLDSTSLALLATGTAGAEVFAVTHADTTSRNEDVEYALRAAADQPGLRHELVSASDGLFFSELLGAPGTDQPFPDAARWRMRAAYQRPCTDHGSDLHLTGSGADTLLSASPFYLADLARERKVSDLMRHCLARARLRHLPTYAVAAGAAQLSRTTHARALQHLAYDLAARPGRRRPESQARLHWIRASGASAWLTPDARRCLSLRAASAAEGCSIPSSETSRHRAWAELHEFGTYEAELRNQSHGVGLPHHAPFLDSAVVRAAMAIPVRERASTTAQKPLLGAALKGLVPDWLLARRTKGAYDGNAYTGLRRNVDVLRHLLAESRLAAEGWIDRAVAGVELERLAAGVPGNLAALEALITTELWLQRQRTSTVAMQDA</sequence>
<comment type="caution">
    <text evidence="7">The sequence shown here is derived from an EMBL/GenBank/DDBJ whole genome shotgun (WGS) entry which is preliminary data.</text>
</comment>
<dbReference type="SUPFAM" id="SSF52402">
    <property type="entry name" value="Adenine nucleotide alpha hydrolases-like"/>
    <property type="match status" value="1"/>
</dbReference>
<gene>
    <name evidence="7" type="ORF">QIS96_19260</name>
</gene>
<reference evidence="7 8" key="1">
    <citation type="submission" date="2023-05" db="EMBL/GenBank/DDBJ databases">
        <title>Draft genome sequence of Streptomyces sp. B-S-A6 isolated from a cave soil in Thailand.</title>
        <authorList>
            <person name="Chamroensaksri N."/>
            <person name="Muangham S."/>
        </authorList>
    </citation>
    <scope>NUCLEOTIDE SEQUENCE [LARGE SCALE GENOMIC DNA]</scope>
    <source>
        <strain evidence="7 8">B-S-A6</strain>
    </source>
</reference>
<dbReference type="InterPro" id="IPR006426">
    <property type="entry name" value="Asn_synth_AEB"/>
</dbReference>